<sequence>MLREVLSDLAKQYLFGMLKEYWPALVQILPGGEWIHQLVFAIRSIRWNSKSNGEPTQISRNER</sequence>
<dbReference type="EMBL" id="AP025315">
    <property type="protein sequence ID" value="BDD11787.1"/>
    <property type="molecule type" value="Genomic_DNA"/>
</dbReference>
<evidence type="ECO:0000313" key="2">
    <source>
        <dbReference type="Proteomes" id="UP001348817"/>
    </source>
</evidence>
<dbReference type="KEGG" id="fax:FUAX_42190"/>
<reference evidence="1 2" key="1">
    <citation type="submission" date="2021-12" db="EMBL/GenBank/DDBJ databases">
        <title>Genome sequencing of bacteria with rrn-lacking chromosome and rrn-plasmid.</title>
        <authorList>
            <person name="Anda M."/>
            <person name="Iwasaki W."/>
        </authorList>
    </citation>
    <scope>NUCLEOTIDE SEQUENCE [LARGE SCALE GENOMIC DNA]</scope>
    <source>
        <strain evidence="1 2">DSM 100852</strain>
        <plasmid evidence="1 2">pFA1</plasmid>
    </source>
</reference>
<dbReference type="AlphaFoldDB" id="A0AAU9CUX2"/>
<keyword evidence="1" id="KW-0614">Plasmid</keyword>
<dbReference type="Proteomes" id="UP001348817">
    <property type="component" value="Plasmid pFA1"/>
</dbReference>
<gene>
    <name evidence="1" type="ORF">FUAX_42190</name>
</gene>
<name>A0AAU9CUX2_9BACT</name>
<protein>
    <submittedName>
        <fullName evidence="1">Uncharacterized protein</fullName>
    </submittedName>
</protein>
<keyword evidence="2" id="KW-1185">Reference proteome</keyword>
<geneLocation type="plasmid" evidence="1 2">
    <name>pFA1</name>
</geneLocation>
<evidence type="ECO:0000313" key="1">
    <source>
        <dbReference type="EMBL" id="BDD11787.1"/>
    </source>
</evidence>
<proteinExistence type="predicted"/>
<accession>A0AAU9CUX2</accession>
<organism evidence="1 2">
    <name type="scientific">Fulvitalea axinellae</name>
    <dbReference type="NCBI Taxonomy" id="1182444"/>
    <lineage>
        <taxon>Bacteria</taxon>
        <taxon>Pseudomonadati</taxon>
        <taxon>Bacteroidota</taxon>
        <taxon>Cytophagia</taxon>
        <taxon>Cytophagales</taxon>
        <taxon>Persicobacteraceae</taxon>
        <taxon>Fulvitalea</taxon>
    </lineage>
</organism>